<evidence type="ECO:0008006" key="3">
    <source>
        <dbReference type="Google" id="ProtNLM"/>
    </source>
</evidence>
<reference evidence="1 2" key="1">
    <citation type="submission" date="2022-05" db="EMBL/GenBank/DDBJ databases">
        <authorList>
            <consortium name="Genoscope - CEA"/>
            <person name="William W."/>
        </authorList>
    </citation>
    <scope>NUCLEOTIDE SEQUENCE [LARGE SCALE GENOMIC DNA]</scope>
</reference>
<keyword evidence="2" id="KW-1185">Reference proteome</keyword>
<accession>A0ABN8NRL5</accession>
<dbReference type="PANTHER" id="PTHR21301">
    <property type="entry name" value="REVERSE TRANSCRIPTASE"/>
    <property type="match status" value="1"/>
</dbReference>
<dbReference type="PANTHER" id="PTHR21301:SF10">
    <property type="entry name" value="REVERSE TRANSCRIPTASE DOMAIN-CONTAINING PROTEIN"/>
    <property type="match status" value="1"/>
</dbReference>
<dbReference type="Proteomes" id="UP001159405">
    <property type="component" value="Unassembled WGS sequence"/>
</dbReference>
<evidence type="ECO:0000313" key="1">
    <source>
        <dbReference type="EMBL" id="CAH3118422.1"/>
    </source>
</evidence>
<feature type="non-terminal residue" evidence="1">
    <location>
        <position position="167"/>
    </location>
</feature>
<name>A0ABN8NRL5_9CNID</name>
<organism evidence="1 2">
    <name type="scientific">Porites lobata</name>
    <dbReference type="NCBI Taxonomy" id="104759"/>
    <lineage>
        <taxon>Eukaryota</taxon>
        <taxon>Metazoa</taxon>
        <taxon>Cnidaria</taxon>
        <taxon>Anthozoa</taxon>
        <taxon>Hexacorallia</taxon>
        <taxon>Scleractinia</taxon>
        <taxon>Fungiina</taxon>
        <taxon>Poritidae</taxon>
        <taxon>Porites</taxon>
    </lineage>
</organism>
<dbReference type="EMBL" id="CALNXK010000032">
    <property type="protein sequence ID" value="CAH3118422.1"/>
    <property type="molecule type" value="Genomic_DNA"/>
</dbReference>
<evidence type="ECO:0000313" key="2">
    <source>
        <dbReference type="Proteomes" id="UP001159405"/>
    </source>
</evidence>
<gene>
    <name evidence="1" type="ORF">PLOB_00026686</name>
</gene>
<sequence length="167" mass="18956">MVNQKIVKDTIQNLIVKQELPATGTNLIITTLRTSCIYFLPKTHKLNKPGRPIVSACSCPTELISSYLDKIMTPIVKSLPSYIKDSQHALEIFRDFNFLSEDKLIFAMDISSLYTVIPNSEGLQALRYFLDQRTVTEPSSETLLRPAELVLTLNCFSFASNYYKQIN</sequence>
<proteinExistence type="predicted"/>
<comment type="caution">
    <text evidence="1">The sequence shown here is derived from an EMBL/GenBank/DDBJ whole genome shotgun (WGS) entry which is preliminary data.</text>
</comment>
<protein>
    <recommendedName>
        <fullName evidence="3">Reverse transcriptase domain-containing protein</fullName>
    </recommendedName>
</protein>